<comment type="subcellular location">
    <subcellularLocation>
        <location evidence="1">Cell membrane</location>
        <topology evidence="1">Multi-pass membrane protein</topology>
    </subcellularLocation>
</comment>
<dbReference type="Ensembl" id="ENSXETT00000120789">
    <property type="protein sequence ID" value="ENSXETP00000103932"/>
    <property type="gene ID" value="ENSXETG00000046435"/>
</dbReference>
<feature type="transmembrane region" description="Helical" evidence="8">
    <location>
        <begin position="7"/>
        <end position="27"/>
    </location>
</feature>
<dbReference type="PANTHER" id="PTHR20766:SF8">
    <property type="entry name" value="LARGE NEUTRAL AMINO ACIDS TRANSPORTER SMALL SUBUNIT 4-LIKE"/>
    <property type="match status" value="1"/>
</dbReference>
<organism evidence="9">
    <name type="scientific">Xenopus tropicalis</name>
    <name type="common">Western clawed frog</name>
    <name type="synonym">Silurana tropicalis</name>
    <dbReference type="NCBI Taxonomy" id="8364"/>
    <lineage>
        <taxon>Eukaryota</taxon>
        <taxon>Metazoa</taxon>
        <taxon>Chordata</taxon>
        <taxon>Craniata</taxon>
        <taxon>Vertebrata</taxon>
        <taxon>Euteleostomi</taxon>
        <taxon>Amphibia</taxon>
        <taxon>Batrachia</taxon>
        <taxon>Anura</taxon>
        <taxon>Pipoidea</taxon>
        <taxon>Pipidae</taxon>
        <taxon>Xenopodinae</taxon>
        <taxon>Xenopus</taxon>
        <taxon>Silurana</taxon>
    </lineage>
</organism>
<dbReference type="InterPro" id="IPR036259">
    <property type="entry name" value="MFS_trans_sf"/>
</dbReference>
<keyword evidence="3 8" id="KW-0812">Transmembrane</keyword>
<evidence type="ECO:0000256" key="7">
    <source>
        <dbReference type="SAM" id="MobiDB-lite"/>
    </source>
</evidence>
<feature type="transmembrane region" description="Helical" evidence="8">
    <location>
        <begin position="207"/>
        <end position="231"/>
    </location>
</feature>
<feature type="region of interest" description="Disordered" evidence="7">
    <location>
        <begin position="53"/>
        <end position="72"/>
    </location>
</feature>
<proteinExistence type="predicted"/>
<name>A0A803J802_XENTR</name>
<reference evidence="9" key="2">
    <citation type="submission" date="2021-03" db="UniProtKB">
        <authorList>
            <consortium name="Ensembl"/>
        </authorList>
    </citation>
    <scope>IDENTIFICATION</scope>
</reference>
<keyword evidence="2" id="KW-1003">Cell membrane</keyword>
<feature type="transmembrane region" description="Helical" evidence="8">
    <location>
        <begin position="379"/>
        <end position="403"/>
    </location>
</feature>
<protein>
    <submittedName>
        <fullName evidence="9">Large neutral amino acids transporter small subunit 4-like</fullName>
    </submittedName>
</protein>
<dbReference type="SUPFAM" id="SSF103473">
    <property type="entry name" value="MFS general substrate transporter"/>
    <property type="match status" value="1"/>
</dbReference>
<reference evidence="9" key="1">
    <citation type="journal article" date="2010" name="Science">
        <title>The genome of the Western clawed frog Xenopus tropicalis.</title>
        <authorList>
            <person name="Hellsten U."/>
            <person name="Harland R.M."/>
            <person name="Gilchrist M.J."/>
            <person name="Hendrix D."/>
            <person name="Jurka J."/>
            <person name="Kapitonov V."/>
            <person name="Ovcharenko I."/>
            <person name="Putnam N.H."/>
            <person name="Shu S."/>
            <person name="Taher L."/>
            <person name="Blitz I.L."/>
            <person name="Blumberg B."/>
            <person name="Dichmann D.S."/>
            <person name="Dubchak I."/>
            <person name="Amaya E."/>
            <person name="Detter J.C."/>
            <person name="Fletcher R."/>
            <person name="Gerhard D.S."/>
            <person name="Goodstein D."/>
            <person name="Graves T."/>
            <person name="Grigoriev I.V."/>
            <person name="Grimwood J."/>
            <person name="Kawashima T."/>
            <person name="Lindquist E."/>
            <person name="Lucas S.M."/>
            <person name="Mead P.E."/>
            <person name="Mitros T."/>
            <person name="Ogino H."/>
            <person name="Ohta Y."/>
            <person name="Poliakov A.V."/>
            <person name="Pollet N."/>
            <person name="Robert J."/>
            <person name="Salamov A."/>
            <person name="Sater A.K."/>
            <person name="Schmutz J."/>
            <person name="Terry A."/>
            <person name="Vize P.D."/>
            <person name="Warren W.C."/>
            <person name="Wells D."/>
            <person name="Wills A."/>
            <person name="Wilson R.K."/>
            <person name="Zimmerman L.B."/>
            <person name="Zorn A.M."/>
            <person name="Grainger R."/>
            <person name="Grammer T."/>
            <person name="Khokha M.K."/>
            <person name="Richardson P.M."/>
            <person name="Rokhsar D.S."/>
        </authorList>
    </citation>
    <scope>NUCLEOTIDE SEQUENCE [LARGE SCALE GENOMIC DNA]</scope>
    <source>
        <strain evidence="9">Nigerian</strain>
    </source>
</reference>
<dbReference type="GeneTree" id="ENSGT00940000153576"/>
<accession>A0A803J802</accession>
<feature type="compositionally biased region" description="Basic residues" evidence="7">
    <location>
        <begin position="534"/>
        <end position="543"/>
    </location>
</feature>
<evidence type="ECO:0000256" key="6">
    <source>
        <dbReference type="ARBA" id="ARBA00023180"/>
    </source>
</evidence>
<feature type="transmembrane region" description="Helical" evidence="8">
    <location>
        <begin position="306"/>
        <end position="327"/>
    </location>
</feature>
<feature type="transmembrane region" description="Helical" evidence="8">
    <location>
        <begin position="149"/>
        <end position="170"/>
    </location>
</feature>
<keyword evidence="5 8" id="KW-0472">Membrane</keyword>
<keyword evidence="6" id="KW-0325">Glycoprotein</keyword>
<feature type="transmembrane region" description="Helical" evidence="8">
    <location>
        <begin position="177"/>
        <end position="201"/>
    </location>
</feature>
<evidence type="ECO:0000256" key="2">
    <source>
        <dbReference type="ARBA" id="ARBA00022475"/>
    </source>
</evidence>
<feature type="transmembrane region" description="Helical" evidence="8">
    <location>
        <begin position="92"/>
        <end position="112"/>
    </location>
</feature>
<dbReference type="InParanoid" id="A0A803J802"/>
<dbReference type="GO" id="GO:0005886">
    <property type="term" value="C:plasma membrane"/>
    <property type="evidence" value="ECO:0007669"/>
    <property type="project" value="UniProtKB-SubCell"/>
</dbReference>
<dbReference type="AlphaFoldDB" id="A0A803J802"/>
<dbReference type="PANTHER" id="PTHR20766">
    <property type="entry name" value="LARGE NEUTRAL AMINO ACIDS TRANSPORTER SMALL SUBUNIT 4-LIKE ISOFORM X1"/>
    <property type="match status" value="1"/>
</dbReference>
<evidence type="ECO:0000313" key="9">
    <source>
        <dbReference type="Ensembl" id="ENSXETP00000103932"/>
    </source>
</evidence>
<keyword evidence="4 8" id="KW-1133">Transmembrane helix</keyword>
<evidence type="ECO:0000256" key="1">
    <source>
        <dbReference type="ARBA" id="ARBA00004651"/>
    </source>
</evidence>
<gene>
    <name evidence="9" type="primary">LOC101735172</name>
</gene>
<evidence type="ECO:0000256" key="5">
    <source>
        <dbReference type="ARBA" id="ARBA00023136"/>
    </source>
</evidence>
<sequence length="576" mass="62910">MGGLGKHWLLGSALAETLLFSGCLLGWNSLSPILLEHGVLFSDCDPDGAQSHNNGDWGAPLTAPVADTDNGSSQKPLPAVCTLQEQGLNLGFVLGSLFLGATLLPLQILLGYTQLRTVRQTGGALVSVGCLMVGCACTNPHGLSLLLPWALVLLGVGGSCILFTSLMLPLYIGNNEWLYSSMVMGCFTASATVFTLMKVAYNAGVPFVPLLVGYGALSCAMFLNGFFCWGLEQNGEEKKSKYSIQLQLTCCGTGQKAAEKSAWDRESLKYKFETSLRDRERILSRRKKLHFKRPEEPSSPLLRSSLLSPVFVLHLLSDSLLQTWLHFYISSLNLWLQSALYSSLFGALQMVGLFSAPLISILLHRQKETNKGATSKGRLLIGFILQILTAAGFGTACLIQSLGVQVPQESLWRSLGNPHLLLRSGNGLPASSIPTPHGAPGRKPFLDTRHVPRLLFLIPLCPTVCLDWAASQETRFPAHHAPAHKGPPQHPHPYMIPNRKPTIEPTHIGAHKKRSHALLVFVYFNKCYRDAFKKHKRKQKTKKNLPTPLSSGPRQDRSPHPFTLPEGLPFAHASGP</sequence>
<evidence type="ECO:0000256" key="3">
    <source>
        <dbReference type="ARBA" id="ARBA00022692"/>
    </source>
</evidence>
<evidence type="ECO:0000256" key="4">
    <source>
        <dbReference type="ARBA" id="ARBA00022989"/>
    </source>
</evidence>
<feature type="transmembrane region" description="Helical" evidence="8">
    <location>
        <begin position="124"/>
        <end position="143"/>
    </location>
</feature>
<feature type="region of interest" description="Disordered" evidence="7">
    <location>
        <begin position="534"/>
        <end position="576"/>
    </location>
</feature>
<evidence type="ECO:0000256" key="8">
    <source>
        <dbReference type="SAM" id="Phobius"/>
    </source>
</evidence>
<feature type="transmembrane region" description="Helical" evidence="8">
    <location>
        <begin position="339"/>
        <end position="359"/>
    </location>
</feature>